<evidence type="ECO:0000256" key="1">
    <source>
        <dbReference type="ARBA" id="ARBA00004651"/>
    </source>
</evidence>
<evidence type="ECO:0000256" key="6">
    <source>
        <dbReference type="SAM" id="Phobius"/>
    </source>
</evidence>
<dbReference type="GO" id="GO:0022857">
    <property type="term" value="F:transmembrane transporter activity"/>
    <property type="evidence" value="ECO:0007669"/>
    <property type="project" value="InterPro"/>
</dbReference>
<organism evidence="8 9">
    <name type="scientific">Candidatus Thalassarchaeum betae</name>
    <dbReference type="NCBI Taxonomy" id="2599289"/>
    <lineage>
        <taxon>Archaea</taxon>
        <taxon>Methanobacteriati</taxon>
        <taxon>Thermoplasmatota</taxon>
        <taxon>Candidatus Poseidoniia</taxon>
        <taxon>Candidatus Poseidoniales</taxon>
        <taxon>Candidatus Thalassarchaeaceae</taxon>
        <taxon>Candidatus Thalassarchaeum</taxon>
    </lineage>
</organism>
<feature type="domain" description="Major facilitator superfamily (MFS) profile" evidence="7">
    <location>
        <begin position="1"/>
        <end position="195"/>
    </location>
</feature>
<feature type="transmembrane region" description="Helical" evidence="6">
    <location>
        <begin position="222"/>
        <end position="244"/>
    </location>
</feature>
<name>A0A2V3HTH9_9ARCH</name>
<keyword evidence="4 6" id="KW-1133">Transmembrane helix</keyword>
<feature type="transmembrane region" description="Helical" evidence="6">
    <location>
        <begin position="48"/>
        <end position="71"/>
    </location>
</feature>
<accession>A0A2V3HTH9</accession>
<dbReference type="Gene3D" id="1.20.1250.20">
    <property type="entry name" value="MFS general substrate transporter like domains"/>
    <property type="match status" value="1"/>
</dbReference>
<dbReference type="InterPro" id="IPR011701">
    <property type="entry name" value="MFS"/>
</dbReference>
<reference evidence="8 9" key="1">
    <citation type="journal article" date="2015" name="Nat. Commun.">
        <title>Genomic and transcriptomic evidence for scavenging of diverse organic compounds by widespread deep-sea archaea.</title>
        <authorList>
            <person name="Li M."/>
            <person name="Baker B.J."/>
            <person name="Anantharaman K."/>
            <person name="Jain S."/>
            <person name="Breier J.A."/>
            <person name="Dick G.J."/>
        </authorList>
    </citation>
    <scope>NUCLEOTIDE SEQUENCE [LARGE SCALE GENOMIC DNA]</scope>
    <source>
        <strain evidence="8">Cayman_51_deep</strain>
    </source>
</reference>
<feature type="domain" description="Major facilitator superfamily (MFS) profile" evidence="7">
    <location>
        <begin position="222"/>
        <end position="420"/>
    </location>
</feature>
<gene>
    <name evidence="8" type="ORF">CXX69_05720</name>
</gene>
<dbReference type="SUPFAM" id="SSF103473">
    <property type="entry name" value="MFS general substrate transporter"/>
    <property type="match status" value="1"/>
</dbReference>
<dbReference type="GO" id="GO:0005886">
    <property type="term" value="C:plasma membrane"/>
    <property type="evidence" value="ECO:0007669"/>
    <property type="project" value="UniProtKB-SubCell"/>
</dbReference>
<dbReference type="Pfam" id="PF07690">
    <property type="entry name" value="MFS_1"/>
    <property type="match status" value="1"/>
</dbReference>
<dbReference type="AlphaFoldDB" id="A0A2V3HTH9"/>
<comment type="caution">
    <text evidence="8">The sequence shown here is derived from an EMBL/GenBank/DDBJ whole genome shotgun (WGS) entry which is preliminary data.</text>
</comment>
<evidence type="ECO:0000256" key="5">
    <source>
        <dbReference type="ARBA" id="ARBA00023136"/>
    </source>
</evidence>
<keyword evidence="3 6" id="KW-0812">Transmembrane</keyword>
<evidence type="ECO:0000256" key="3">
    <source>
        <dbReference type="ARBA" id="ARBA00022692"/>
    </source>
</evidence>
<evidence type="ECO:0000256" key="4">
    <source>
        <dbReference type="ARBA" id="ARBA00022989"/>
    </source>
</evidence>
<protein>
    <recommendedName>
        <fullName evidence="7">Major facilitator superfamily (MFS) profile domain-containing protein</fullName>
    </recommendedName>
</protein>
<dbReference type="EMBL" id="PSPG01000012">
    <property type="protein sequence ID" value="PXF21081.1"/>
    <property type="molecule type" value="Genomic_DNA"/>
</dbReference>
<dbReference type="PANTHER" id="PTHR23513">
    <property type="entry name" value="INTEGRAL MEMBRANE EFFLUX PROTEIN-RELATED"/>
    <property type="match status" value="1"/>
</dbReference>
<dbReference type="InterPro" id="IPR020846">
    <property type="entry name" value="MFS_dom"/>
</dbReference>
<dbReference type="PROSITE" id="PS50850">
    <property type="entry name" value="MFS"/>
    <property type="match status" value="2"/>
</dbReference>
<feature type="transmembrane region" description="Helical" evidence="6">
    <location>
        <begin position="164"/>
        <end position="189"/>
    </location>
</feature>
<dbReference type="PRINTS" id="PR01988">
    <property type="entry name" value="EXPORTERBACE"/>
</dbReference>
<dbReference type="PANTHER" id="PTHR23513:SF11">
    <property type="entry name" value="STAPHYLOFERRIN A TRANSPORTER"/>
    <property type="match status" value="1"/>
</dbReference>
<keyword evidence="5 6" id="KW-0472">Membrane</keyword>
<evidence type="ECO:0000313" key="9">
    <source>
        <dbReference type="Proteomes" id="UP000248161"/>
    </source>
</evidence>
<evidence type="ECO:0000259" key="7">
    <source>
        <dbReference type="PROSITE" id="PS50850"/>
    </source>
</evidence>
<feature type="transmembrane region" description="Helical" evidence="6">
    <location>
        <begin position="288"/>
        <end position="306"/>
    </location>
</feature>
<feature type="transmembrane region" description="Helical" evidence="6">
    <location>
        <begin position="92"/>
        <end position="115"/>
    </location>
</feature>
<dbReference type="Proteomes" id="UP000248161">
    <property type="component" value="Unassembled WGS sequence"/>
</dbReference>
<dbReference type="CDD" id="cd06173">
    <property type="entry name" value="MFS_MefA_like"/>
    <property type="match status" value="1"/>
</dbReference>
<feature type="transmembrane region" description="Helical" evidence="6">
    <location>
        <begin position="377"/>
        <end position="399"/>
    </location>
</feature>
<comment type="subcellular location">
    <subcellularLocation>
        <location evidence="1">Cell membrane</location>
        <topology evidence="1">Multi-pass membrane protein</topology>
    </subcellularLocation>
</comment>
<feature type="transmembrane region" description="Helical" evidence="6">
    <location>
        <begin position="256"/>
        <end position="276"/>
    </location>
</feature>
<feature type="transmembrane region" description="Helical" evidence="6">
    <location>
        <begin position="352"/>
        <end position="371"/>
    </location>
</feature>
<proteinExistence type="predicted"/>
<feature type="transmembrane region" description="Helical" evidence="6">
    <location>
        <begin position="312"/>
        <end position="331"/>
    </location>
</feature>
<sequence>MLAMGLREAWEVRDLRRFLIGDGVSKVGRAGFMVAAGWRVNELAGPVWFAWFGVAYFVAHLPLLTVGGMVVDRIPRRTVALYTDYVQASFALLFISLLLIGLPVLKVLLFAAVMMGASTAFSIPATQALVPDLVDEEILASATGLLNSIRTISWSLGGLIGGAIITYSSIEVALFIDMVTFLVSAYVLYNMEEVPIVRDEEEDSDFKSEMSHALSFTRSQPWLFVGILVFMAFHVGAAIVDVGIPSIALNNGWNGFYYGIWGAVFPIGAAVGALYAGSNPIPKSSRGTVFYVTVGFAAWLDLLFVFVPWFALILLISLFQGLLVGVLGVIWNTTIGDSVEQHLRGRVNSIDAIGSFILIPPAMVLGGMMIERLGLEAAFVVAVSIMVAATIIGIVVPSFRRFERIATERFPITADQSRSD</sequence>
<keyword evidence="2" id="KW-1003">Cell membrane</keyword>
<evidence type="ECO:0000313" key="8">
    <source>
        <dbReference type="EMBL" id="PXF21081.1"/>
    </source>
</evidence>
<dbReference type="InterPro" id="IPR022324">
    <property type="entry name" value="Bacilysin_exporter_BacE_put"/>
</dbReference>
<dbReference type="InterPro" id="IPR036259">
    <property type="entry name" value="MFS_trans_sf"/>
</dbReference>
<evidence type="ECO:0000256" key="2">
    <source>
        <dbReference type="ARBA" id="ARBA00022475"/>
    </source>
</evidence>